<evidence type="ECO:0000256" key="1">
    <source>
        <dbReference type="ARBA" id="ARBA00006739"/>
    </source>
</evidence>
<proteinExistence type="inferred from homology"/>
<keyword evidence="4" id="KW-0472">Membrane</keyword>
<dbReference type="Gene3D" id="3.90.550.10">
    <property type="entry name" value="Spore Coat Polysaccharide Biosynthesis Protein SpsA, Chain A"/>
    <property type="match status" value="1"/>
</dbReference>
<sequence>MRPLVSLLILTYNRPDLLKACLKSAVASDYPNLQFIISDNGQMATTQNLIRREFSDVFVKVVSAGRNVGLTGGFNYGFKYCRGKYVMLLSNDTKIDKGAISNMVNMVEKDKKIGIVAPKVIQMKNSNYLHSVGSFFTYSGILYHYGLSKIKNNPLYEIPYYTFSANGSGFMIRRDIVKKTGLFEQEFFVAYDESDLCHRVWLSGHTIVYCPKAELLHLWGATIGGTEKEENPKVWFLNDRNKITSFIVNLSLANLLIVLAIFNSILITWFFVNIVRGRTKTAIMLPQAYWWHIINFRKTLMKRKKVQTKIRKVSDEEIFKKCMLNPKVKYYYLLYRYGVIEGLKKYKDTKLPDRILYLSE</sequence>
<accession>A0A1F8BLG6</accession>
<dbReference type="CDD" id="cd04186">
    <property type="entry name" value="GT_2_like_c"/>
    <property type="match status" value="1"/>
</dbReference>
<organism evidence="6 7">
    <name type="scientific">Candidatus Woesebacteria bacterium RIFCSPLOWO2_01_FULL_39_25</name>
    <dbReference type="NCBI Taxonomy" id="1802521"/>
    <lineage>
        <taxon>Bacteria</taxon>
        <taxon>Candidatus Woeseibacteriota</taxon>
    </lineage>
</organism>
<reference evidence="6 7" key="1">
    <citation type="journal article" date="2016" name="Nat. Commun.">
        <title>Thousands of microbial genomes shed light on interconnected biogeochemical processes in an aquifer system.</title>
        <authorList>
            <person name="Anantharaman K."/>
            <person name="Brown C.T."/>
            <person name="Hug L.A."/>
            <person name="Sharon I."/>
            <person name="Castelle C.J."/>
            <person name="Probst A.J."/>
            <person name="Thomas B.C."/>
            <person name="Singh A."/>
            <person name="Wilkins M.J."/>
            <person name="Karaoz U."/>
            <person name="Brodie E.L."/>
            <person name="Williams K.H."/>
            <person name="Hubbard S.S."/>
            <person name="Banfield J.F."/>
        </authorList>
    </citation>
    <scope>NUCLEOTIDE SEQUENCE [LARGE SCALE GENOMIC DNA]</scope>
</reference>
<feature type="domain" description="Glycosyltransferase 2-like" evidence="5">
    <location>
        <begin position="6"/>
        <end position="179"/>
    </location>
</feature>
<dbReference type="PANTHER" id="PTHR43179">
    <property type="entry name" value="RHAMNOSYLTRANSFERASE WBBL"/>
    <property type="match status" value="1"/>
</dbReference>
<dbReference type="STRING" id="1802521.A2893_04600"/>
<protein>
    <recommendedName>
        <fullName evidence="5">Glycosyltransferase 2-like domain-containing protein</fullName>
    </recommendedName>
</protein>
<dbReference type="AlphaFoldDB" id="A0A1F8BLG6"/>
<evidence type="ECO:0000256" key="2">
    <source>
        <dbReference type="ARBA" id="ARBA00022676"/>
    </source>
</evidence>
<gene>
    <name evidence="6" type="ORF">A2893_04600</name>
</gene>
<dbReference type="PANTHER" id="PTHR43179:SF12">
    <property type="entry name" value="GALACTOFURANOSYLTRANSFERASE GLFT2"/>
    <property type="match status" value="1"/>
</dbReference>
<evidence type="ECO:0000313" key="6">
    <source>
        <dbReference type="EMBL" id="OGM64906.1"/>
    </source>
</evidence>
<comment type="caution">
    <text evidence="6">The sequence shown here is derived from an EMBL/GenBank/DDBJ whole genome shotgun (WGS) entry which is preliminary data.</text>
</comment>
<dbReference type="InterPro" id="IPR029044">
    <property type="entry name" value="Nucleotide-diphossugar_trans"/>
</dbReference>
<dbReference type="GO" id="GO:0016757">
    <property type="term" value="F:glycosyltransferase activity"/>
    <property type="evidence" value="ECO:0007669"/>
    <property type="project" value="UniProtKB-KW"/>
</dbReference>
<dbReference type="Pfam" id="PF00535">
    <property type="entry name" value="Glycos_transf_2"/>
    <property type="match status" value="1"/>
</dbReference>
<evidence type="ECO:0000256" key="4">
    <source>
        <dbReference type="SAM" id="Phobius"/>
    </source>
</evidence>
<keyword evidence="3" id="KW-0808">Transferase</keyword>
<keyword evidence="2" id="KW-0328">Glycosyltransferase</keyword>
<keyword evidence="4" id="KW-0812">Transmembrane</keyword>
<name>A0A1F8BLG6_9BACT</name>
<dbReference type="InterPro" id="IPR001173">
    <property type="entry name" value="Glyco_trans_2-like"/>
</dbReference>
<evidence type="ECO:0000259" key="5">
    <source>
        <dbReference type="Pfam" id="PF00535"/>
    </source>
</evidence>
<feature type="transmembrane region" description="Helical" evidence="4">
    <location>
        <begin position="246"/>
        <end position="272"/>
    </location>
</feature>
<keyword evidence="4" id="KW-1133">Transmembrane helix</keyword>
<comment type="similarity">
    <text evidence="1">Belongs to the glycosyltransferase 2 family.</text>
</comment>
<dbReference type="EMBL" id="MGHH01000007">
    <property type="protein sequence ID" value="OGM64906.1"/>
    <property type="molecule type" value="Genomic_DNA"/>
</dbReference>
<evidence type="ECO:0000256" key="3">
    <source>
        <dbReference type="ARBA" id="ARBA00022679"/>
    </source>
</evidence>
<evidence type="ECO:0000313" key="7">
    <source>
        <dbReference type="Proteomes" id="UP000176725"/>
    </source>
</evidence>
<dbReference type="Proteomes" id="UP000176725">
    <property type="component" value="Unassembled WGS sequence"/>
</dbReference>
<dbReference type="SUPFAM" id="SSF53448">
    <property type="entry name" value="Nucleotide-diphospho-sugar transferases"/>
    <property type="match status" value="1"/>
</dbReference>